<reference evidence="3 4" key="1">
    <citation type="submission" date="2018-05" db="EMBL/GenBank/DDBJ databases">
        <title>Genomic Encyclopedia of Type Strains, Phase IV (KMG-IV): sequencing the most valuable type-strain genomes for metagenomic binning, comparative biology and taxonomic classification.</title>
        <authorList>
            <person name="Goeker M."/>
        </authorList>
    </citation>
    <scope>NUCLEOTIDE SEQUENCE [LARGE SCALE GENOMIC DNA]</scope>
    <source>
        <strain evidence="3 4">DSM 44704</strain>
    </source>
</reference>
<keyword evidence="2" id="KW-0812">Transmembrane</keyword>
<feature type="region of interest" description="Disordered" evidence="1">
    <location>
        <begin position="120"/>
        <end position="187"/>
    </location>
</feature>
<evidence type="ECO:0000256" key="2">
    <source>
        <dbReference type="SAM" id="Phobius"/>
    </source>
</evidence>
<dbReference type="Proteomes" id="UP000247569">
    <property type="component" value="Unassembled WGS sequence"/>
</dbReference>
<keyword evidence="2" id="KW-0472">Membrane</keyword>
<sequence length="223" mass="23756">MGDQGSTERKTLSSNPRHVKLGGRFVFATLLAASAVGGALLIAPYSVAEPDVVAESDSEDAKEVSCDEAANIKLTKMEGNSIKAEAATVEEKKDESKKCAVDNFKGQISDVVFEQKGDMCTAKSSNGKGQAHEKKPKKKGKEQDTAKNADVSIEAPLENGPDQGKFRVKLHTDPSSASQESVEAEGNFKVGKSLKLKKCDFESLPDSATVKVEGIAQVKPDKK</sequence>
<comment type="caution">
    <text evidence="3">The sequence shown here is derived from an EMBL/GenBank/DDBJ whole genome shotgun (WGS) entry which is preliminary data.</text>
</comment>
<proteinExistence type="predicted"/>
<feature type="transmembrane region" description="Helical" evidence="2">
    <location>
        <begin position="21"/>
        <end position="43"/>
    </location>
</feature>
<keyword evidence="2" id="KW-1133">Transmembrane helix</keyword>
<evidence type="ECO:0000313" key="4">
    <source>
        <dbReference type="Proteomes" id="UP000247569"/>
    </source>
</evidence>
<dbReference type="EMBL" id="QJKF01000002">
    <property type="protein sequence ID" value="PXX69273.1"/>
    <property type="molecule type" value="Genomic_DNA"/>
</dbReference>
<accession>A0A318K8Q2</accession>
<keyword evidence="4" id="KW-1185">Reference proteome</keyword>
<dbReference type="AlphaFoldDB" id="A0A318K8Q2"/>
<gene>
    <name evidence="3" type="ORF">DFR70_102962</name>
</gene>
<evidence type="ECO:0000313" key="3">
    <source>
        <dbReference type="EMBL" id="PXX69273.1"/>
    </source>
</evidence>
<organism evidence="3 4">
    <name type="scientific">Nocardia tenerifensis</name>
    <dbReference type="NCBI Taxonomy" id="228006"/>
    <lineage>
        <taxon>Bacteria</taxon>
        <taxon>Bacillati</taxon>
        <taxon>Actinomycetota</taxon>
        <taxon>Actinomycetes</taxon>
        <taxon>Mycobacteriales</taxon>
        <taxon>Nocardiaceae</taxon>
        <taxon>Nocardia</taxon>
    </lineage>
</organism>
<evidence type="ECO:0000256" key="1">
    <source>
        <dbReference type="SAM" id="MobiDB-lite"/>
    </source>
</evidence>
<name>A0A318K8Q2_9NOCA</name>
<protein>
    <submittedName>
        <fullName evidence="3">Uncharacterized protein</fullName>
    </submittedName>
</protein>